<protein>
    <submittedName>
        <fullName evidence="1">Uncharacterized protein</fullName>
    </submittedName>
</protein>
<comment type="caution">
    <text evidence="1">The sequence shown here is derived from an EMBL/GenBank/DDBJ whole genome shotgun (WGS) entry which is preliminary data.</text>
</comment>
<evidence type="ECO:0000313" key="1">
    <source>
        <dbReference type="EMBL" id="KKM91740.1"/>
    </source>
</evidence>
<accession>A0A0F9NSC0</accession>
<dbReference type="AlphaFoldDB" id="A0A0F9NSC0"/>
<dbReference type="EMBL" id="LAZR01006493">
    <property type="protein sequence ID" value="KKM91740.1"/>
    <property type="molecule type" value="Genomic_DNA"/>
</dbReference>
<organism evidence="1">
    <name type="scientific">marine sediment metagenome</name>
    <dbReference type="NCBI Taxonomy" id="412755"/>
    <lineage>
        <taxon>unclassified sequences</taxon>
        <taxon>metagenomes</taxon>
        <taxon>ecological metagenomes</taxon>
    </lineage>
</organism>
<feature type="non-terminal residue" evidence="1">
    <location>
        <position position="167"/>
    </location>
</feature>
<sequence length="167" mass="19892">MPESALPPHLRNFNWKGTDNASWLMRQKKKIQVYLAAGPRVPSGFFKWREYPVTLFALKSSSRNRPHLYRTESTDGNYHSWVSGDVLLPNWGSQATDHYVVERVYLSRIQPWCRWHISLQWPLFFNCHFIYRQKNVVVYPTYQSAFGITKMFTFGFGFKRDGDKIYW</sequence>
<reference evidence="1" key="1">
    <citation type="journal article" date="2015" name="Nature">
        <title>Complex archaea that bridge the gap between prokaryotes and eukaryotes.</title>
        <authorList>
            <person name="Spang A."/>
            <person name="Saw J.H."/>
            <person name="Jorgensen S.L."/>
            <person name="Zaremba-Niedzwiedzka K."/>
            <person name="Martijn J."/>
            <person name="Lind A.E."/>
            <person name="van Eijk R."/>
            <person name="Schleper C."/>
            <person name="Guy L."/>
            <person name="Ettema T.J."/>
        </authorList>
    </citation>
    <scope>NUCLEOTIDE SEQUENCE</scope>
</reference>
<proteinExistence type="predicted"/>
<gene>
    <name evidence="1" type="ORF">LCGC14_1225590</name>
</gene>
<name>A0A0F9NSC0_9ZZZZ</name>